<name>A0A9P6HSZ8_9PEZI</name>
<evidence type="ECO:0000256" key="1">
    <source>
        <dbReference type="SAM" id="MobiDB-lite"/>
    </source>
</evidence>
<reference evidence="2" key="2">
    <citation type="submission" date="2020-11" db="EMBL/GenBank/DDBJ databases">
        <title>Whole genome sequencing of Colletotrichum sp.</title>
        <authorList>
            <person name="Li H."/>
        </authorList>
    </citation>
    <scope>NUCLEOTIDE SEQUENCE</scope>
    <source>
        <strain evidence="2">CkLH20</strain>
    </source>
</reference>
<dbReference type="AlphaFoldDB" id="A0A9P6HSZ8"/>
<accession>A0A9P6HSZ8</accession>
<reference evidence="2" key="1">
    <citation type="submission" date="2020-03" db="EMBL/GenBank/DDBJ databases">
        <authorList>
            <person name="He L."/>
        </authorList>
    </citation>
    <scope>NUCLEOTIDE SEQUENCE</scope>
    <source>
        <strain evidence="2">CkLH20</strain>
    </source>
</reference>
<evidence type="ECO:0000313" key="2">
    <source>
        <dbReference type="EMBL" id="KAF9869988.1"/>
    </source>
</evidence>
<keyword evidence="3" id="KW-1185">Reference proteome</keyword>
<feature type="compositionally biased region" description="Basic and acidic residues" evidence="1">
    <location>
        <begin position="248"/>
        <end position="257"/>
    </location>
</feature>
<dbReference type="OrthoDB" id="5236058at2759"/>
<dbReference type="EMBL" id="JAATWM020000061">
    <property type="protein sequence ID" value="KAF9869988.1"/>
    <property type="molecule type" value="Genomic_DNA"/>
</dbReference>
<dbReference type="GeneID" id="62168384"/>
<organism evidence="2 3">
    <name type="scientific">Colletotrichum karsti</name>
    <dbReference type="NCBI Taxonomy" id="1095194"/>
    <lineage>
        <taxon>Eukaryota</taxon>
        <taxon>Fungi</taxon>
        <taxon>Dikarya</taxon>
        <taxon>Ascomycota</taxon>
        <taxon>Pezizomycotina</taxon>
        <taxon>Sordariomycetes</taxon>
        <taxon>Hypocreomycetidae</taxon>
        <taxon>Glomerellales</taxon>
        <taxon>Glomerellaceae</taxon>
        <taxon>Colletotrichum</taxon>
        <taxon>Colletotrichum boninense species complex</taxon>
    </lineage>
</organism>
<protein>
    <submittedName>
        <fullName evidence="2">Uncharacterized protein</fullName>
    </submittedName>
</protein>
<feature type="compositionally biased region" description="Polar residues" evidence="1">
    <location>
        <begin position="283"/>
        <end position="300"/>
    </location>
</feature>
<proteinExistence type="predicted"/>
<dbReference type="RefSeq" id="XP_038739449.1">
    <property type="nucleotide sequence ID" value="XM_038895310.1"/>
</dbReference>
<evidence type="ECO:0000313" key="3">
    <source>
        <dbReference type="Proteomes" id="UP000781932"/>
    </source>
</evidence>
<feature type="compositionally biased region" description="Basic and acidic residues" evidence="1">
    <location>
        <begin position="315"/>
        <end position="342"/>
    </location>
</feature>
<comment type="caution">
    <text evidence="2">The sequence shown here is derived from an EMBL/GenBank/DDBJ whole genome shotgun (WGS) entry which is preliminary data.</text>
</comment>
<dbReference type="Proteomes" id="UP000781932">
    <property type="component" value="Unassembled WGS sequence"/>
</dbReference>
<feature type="region of interest" description="Disordered" evidence="1">
    <location>
        <begin position="248"/>
        <end position="342"/>
    </location>
</feature>
<gene>
    <name evidence="2" type="ORF">CkaCkLH20_12597</name>
</gene>
<feature type="compositionally biased region" description="Basic residues" evidence="1">
    <location>
        <begin position="301"/>
        <end position="314"/>
    </location>
</feature>
<sequence length="367" mass="41718">MNSESINGSDYTAESFRRNTLPRMSPSTIHEVLHRIGQTFSHVQYAVCGTAAMAAYGFTDRLPTHVNIVSPSSTRDVMIPWAASGGMTTDLSEPDTVGVTVDGETWKVYFNYLDMDEDHRFERLESVGMVFGHGVATKVLTMPAIINHNALAYIEDEMSRSWRYRKRLADNITWLLERISKGDMEGHSLTRARIPSVRDPTFWLVFTTAHPEAAGLFYDAGLRPEVEEPGSEGSGGDWGDWELREEEPARDCNHGDWEGWEEEEQWRPESSTSSHAPLLAQEDGSSLESEPSRRNPSFAHSRNHHGHRSRPRAPSRHEPNLTRAEERRVIMDSRPRSSGERRFPRVFSLSSALEDLLHGNFRHDFRK</sequence>